<dbReference type="KEGG" id="bgok:Pr1d_20540"/>
<protein>
    <submittedName>
        <fullName evidence="1">Uncharacterized protein</fullName>
    </submittedName>
</protein>
<organism evidence="1 2">
    <name type="scientific">Bythopirellula goksoeyrii</name>
    <dbReference type="NCBI Taxonomy" id="1400387"/>
    <lineage>
        <taxon>Bacteria</taxon>
        <taxon>Pseudomonadati</taxon>
        <taxon>Planctomycetota</taxon>
        <taxon>Planctomycetia</taxon>
        <taxon>Pirellulales</taxon>
        <taxon>Lacipirellulaceae</taxon>
        <taxon>Bythopirellula</taxon>
    </lineage>
</organism>
<dbReference type="RefSeq" id="WP_148073375.1">
    <property type="nucleotide sequence ID" value="NZ_CP042913.1"/>
</dbReference>
<gene>
    <name evidence="1" type="ORF">Pr1d_20540</name>
</gene>
<keyword evidence="2" id="KW-1185">Reference proteome</keyword>
<sequence length="67" mass="7684">MPTTWVTQLGGGKLVDAVHQEHSNWMQAYVERFHEHVCAPFGNPPTTQIAKINRSFFKEILLIDIFS</sequence>
<name>A0A5B9QB40_9BACT</name>
<evidence type="ECO:0000313" key="1">
    <source>
        <dbReference type="EMBL" id="QEG34770.1"/>
    </source>
</evidence>
<evidence type="ECO:0000313" key="2">
    <source>
        <dbReference type="Proteomes" id="UP000323917"/>
    </source>
</evidence>
<dbReference type="Proteomes" id="UP000323917">
    <property type="component" value="Chromosome"/>
</dbReference>
<dbReference type="EMBL" id="CP042913">
    <property type="protein sequence ID" value="QEG34770.1"/>
    <property type="molecule type" value="Genomic_DNA"/>
</dbReference>
<reference evidence="1 2" key="1">
    <citation type="submission" date="2019-08" db="EMBL/GenBank/DDBJ databases">
        <title>Deep-cultivation of Planctomycetes and their phenomic and genomic characterization uncovers novel biology.</title>
        <authorList>
            <person name="Wiegand S."/>
            <person name="Jogler M."/>
            <person name="Boedeker C."/>
            <person name="Pinto D."/>
            <person name="Vollmers J."/>
            <person name="Rivas-Marin E."/>
            <person name="Kohn T."/>
            <person name="Peeters S.H."/>
            <person name="Heuer A."/>
            <person name="Rast P."/>
            <person name="Oberbeckmann S."/>
            <person name="Bunk B."/>
            <person name="Jeske O."/>
            <person name="Meyerdierks A."/>
            <person name="Storesund J.E."/>
            <person name="Kallscheuer N."/>
            <person name="Luecker S."/>
            <person name="Lage O.M."/>
            <person name="Pohl T."/>
            <person name="Merkel B.J."/>
            <person name="Hornburger P."/>
            <person name="Mueller R.-W."/>
            <person name="Bruemmer F."/>
            <person name="Labrenz M."/>
            <person name="Spormann A.M."/>
            <person name="Op den Camp H."/>
            <person name="Overmann J."/>
            <person name="Amann R."/>
            <person name="Jetten M.S.M."/>
            <person name="Mascher T."/>
            <person name="Medema M.H."/>
            <person name="Devos D.P."/>
            <person name="Kaster A.-K."/>
            <person name="Ovreas L."/>
            <person name="Rohde M."/>
            <person name="Galperin M.Y."/>
            <person name="Jogler C."/>
        </authorList>
    </citation>
    <scope>NUCLEOTIDE SEQUENCE [LARGE SCALE GENOMIC DNA]</scope>
    <source>
        <strain evidence="1 2">Pr1d</strain>
    </source>
</reference>
<dbReference type="AlphaFoldDB" id="A0A5B9QB40"/>
<accession>A0A5B9QB40</accession>
<proteinExistence type="predicted"/>